<evidence type="ECO:0000313" key="6">
    <source>
        <dbReference type="Proteomes" id="UP001162741"/>
    </source>
</evidence>
<keyword evidence="1" id="KW-0732">Signal</keyword>
<feature type="signal peptide" evidence="1">
    <location>
        <begin position="1"/>
        <end position="19"/>
    </location>
</feature>
<dbReference type="InterPro" id="IPR026341">
    <property type="entry name" value="T9SS_type_B"/>
</dbReference>
<evidence type="ECO:0000256" key="1">
    <source>
        <dbReference type="SAM" id="SignalP"/>
    </source>
</evidence>
<dbReference type="Pfam" id="PF18651">
    <property type="entry name" value="CshA_NR2"/>
    <property type="match status" value="1"/>
</dbReference>
<accession>A0ABY6J4G1</accession>
<dbReference type="Pfam" id="PF19081">
    <property type="entry name" value="Ig_7"/>
    <property type="match status" value="1"/>
</dbReference>
<dbReference type="Proteomes" id="UP001162741">
    <property type="component" value="Chromosome"/>
</dbReference>
<name>A0ABY6J4G1_9BACT</name>
<dbReference type="NCBIfam" id="TIGR04131">
    <property type="entry name" value="Bac_Flav_CTERM"/>
    <property type="match status" value="1"/>
</dbReference>
<protein>
    <submittedName>
        <fullName evidence="5">CshA/CshB family fibrillar adhesin-related protein</fullName>
    </submittedName>
</protein>
<evidence type="ECO:0000259" key="3">
    <source>
        <dbReference type="Pfam" id="PF19081"/>
    </source>
</evidence>
<dbReference type="InterPro" id="IPR040683">
    <property type="entry name" value="CshA_NR2"/>
</dbReference>
<evidence type="ECO:0000259" key="2">
    <source>
        <dbReference type="Pfam" id="PF18651"/>
    </source>
</evidence>
<dbReference type="InterPro" id="IPR044023">
    <property type="entry name" value="Ig_7"/>
</dbReference>
<dbReference type="Pfam" id="PF20009">
    <property type="entry name" value="GEVED"/>
    <property type="match status" value="1"/>
</dbReference>
<evidence type="ECO:0000313" key="5">
    <source>
        <dbReference type="EMBL" id="UYQ93179.1"/>
    </source>
</evidence>
<keyword evidence="6" id="KW-1185">Reference proteome</keyword>
<reference evidence="5" key="1">
    <citation type="submission" date="2022-10" db="EMBL/GenBank/DDBJ databases">
        <title>Chitinophaga sp. nov., isolated from soil.</title>
        <authorList>
            <person name="Jeon C.O."/>
        </authorList>
    </citation>
    <scope>NUCLEOTIDE SEQUENCE</scope>
    <source>
        <strain evidence="5">R8</strain>
    </source>
</reference>
<dbReference type="RefSeq" id="WP_264281299.1">
    <property type="nucleotide sequence ID" value="NZ_CP107006.1"/>
</dbReference>
<feature type="domain" description="GEVED" evidence="4">
    <location>
        <begin position="319"/>
        <end position="401"/>
    </location>
</feature>
<gene>
    <name evidence="5" type="ORF">MKQ68_24150</name>
</gene>
<sequence length="812" mass="85751">MTKKLLTILLLLCSQLASAQFADRGTGALRDQIWWLDWSNIALTASHSMVTPDGMTLTFSISNVTGFTPAPSGMRTWGAAMLHSLYDFSDPALMPALYSYGNNQNTNFRLNITARRNGQPVAFTVVTADAEASAPNEVTTITTNKGAWSTIDFFRNSTQTSNPAQGCGTRQVRITDTYGMVLGQVYGQMPVLATTSTDGSIALDVEYNKGGAYGGMALAFGVYSPIDRGDLPASYGFAQHRLTYQVLNSCNFNPPYPSQVPSVSLTLGSMPGDADGQQTLNDNALVADEDAISSFPAYNGSGTYSLAVPLVNTTGAAAYLAGWFDFNGDKQFTLAERAVATIATGSTSATLTWAGLPAELPAPTAADYHDFGLRLRLSSDQADAQQPAGPARDGEVEDYLVPFYIPCKFALPADKVLDLCSGETVQLNASQADAVSYRWAANNTLSDDGIGNPVASPTTNTTYQVTAQDIRGCQDAASFIVNVRPSPTINTSGDVRICAGQSAPLSASSAINAAFSWSPAVGLNDAGISNPTASPTSTTSYVVTATSANNCKSTARVNVAVTSAPVFSVSSYNQSVCVGEEVVIKASGGDAYTWRAPDKTAIGTGGELRLQAAAGGMYSVEITDQVCNISRTFDLPLSVASQPQTSVTKSNDVDCIHGSAMLQASGGLTYSWDPAPGLNTLSGDKVVVTPGQPTMYYVNVSNGGKCVKKDSVFVDFNANSELSSFPMANAFSPNNDGRNDCFGLKFWGPVLQLDFSVFNRWGELVFHTDDPLHCWDGSFKGAPQPAGTYVFVVKAKTACGNGERQGTVVLVR</sequence>
<dbReference type="EMBL" id="CP107006">
    <property type="protein sequence ID" value="UYQ93179.1"/>
    <property type="molecule type" value="Genomic_DNA"/>
</dbReference>
<organism evidence="5 6">
    <name type="scientific">Chitinophaga horti</name>
    <dbReference type="NCBI Taxonomy" id="2920382"/>
    <lineage>
        <taxon>Bacteria</taxon>
        <taxon>Pseudomonadati</taxon>
        <taxon>Bacteroidota</taxon>
        <taxon>Chitinophagia</taxon>
        <taxon>Chitinophagales</taxon>
        <taxon>Chitinophagaceae</taxon>
        <taxon>Chitinophaga</taxon>
    </lineage>
</organism>
<feature type="domain" description="Surface adhesin CshA non-repetitive" evidence="2">
    <location>
        <begin position="31"/>
        <end position="222"/>
    </location>
</feature>
<dbReference type="InterPro" id="IPR045474">
    <property type="entry name" value="GEVED"/>
</dbReference>
<feature type="chain" id="PRO_5045975808" evidence="1">
    <location>
        <begin position="20"/>
        <end position="812"/>
    </location>
</feature>
<dbReference type="Pfam" id="PF13585">
    <property type="entry name" value="CHU_C"/>
    <property type="match status" value="1"/>
</dbReference>
<evidence type="ECO:0000259" key="4">
    <source>
        <dbReference type="Pfam" id="PF20009"/>
    </source>
</evidence>
<proteinExistence type="predicted"/>
<feature type="domain" description="Ig-like" evidence="3">
    <location>
        <begin position="487"/>
        <end position="565"/>
    </location>
</feature>